<dbReference type="Proteomes" id="UP000321484">
    <property type="component" value="Unassembled WGS sequence"/>
</dbReference>
<dbReference type="InterPro" id="IPR003615">
    <property type="entry name" value="HNH_nuc"/>
</dbReference>
<proteinExistence type="predicted"/>
<dbReference type="CDD" id="cd00085">
    <property type="entry name" value="HNHc"/>
    <property type="match status" value="1"/>
</dbReference>
<name>A0A511YZY9_9CELL</name>
<keyword evidence="4" id="KW-1185">Reference proteome</keyword>
<feature type="domain" description="DUF222" evidence="2">
    <location>
        <begin position="34"/>
        <end position="336"/>
    </location>
</feature>
<organism evidence="3 4">
    <name type="scientific">Actinotalea fermentans</name>
    <dbReference type="NCBI Taxonomy" id="43671"/>
    <lineage>
        <taxon>Bacteria</taxon>
        <taxon>Bacillati</taxon>
        <taxon>Actinomycetota</taxon>
        <taxon>Actinomycetes</taxon>
        <taxon>Micrococcales</taxon>
        <taxon>Cellulomonadaceae</taxon>
        <taxon>Actinotalea</taxon>
    </lineage>
</organism>
<reference evidence="3 4" key="1">
    <citation type="submission" date="2019-07" db="EMBL/GenBank/DDBJ databases">
        <title>Whole genome shotgun sequence of Actinotalea fermentans NBRC 105374.</title>
        <authorList>
            <person name="Hosoyama A."/>
            <person name="Uohara A."/>
            <person name="Ohji S."/>
            <person name="Ichikawa N."/>
        </authorList>
    </citation>
    <scope>NUCLEOTIDE SEQUENCE [LARGE SCALE GENOMIC DNA]</scope>
    <source>
        <strain evidence="3 4">NBRC 105374</strain>
    </source>
</reference>
<dbReference type="OrthoDB" id="5176970at2"/>
<protein>
    <recommendedName>
        <fullName evidence="2">DUF222 domain-containing protein</fullName>
    </recommendedName>
</protein>
<dbReference type="InterPro" id="IPR003870">
    <property type="entry name" value="DUF222"/>
</dbReference>
<sequence>MTSTGESVALLRQLARELASADVATLPPRDAEALHRELRAATDQLQSVAARLLARVEDGGRWVGAARTFPEWVARQTRSSVGAARGQAQLGRALTDALPGTAGAVARGEITLEHADVMARFAATSDARRDALAADGGRAEAALLAKARLMRADRFRTEAKRWAAAVDAQAHEREHAAARAKEHLSLLRPTDGVAISGFLTVERGDLLATALRAVTGVPSADDDRPSEQRHADALVGLARLVLDKGLAGGGGQVRPHITVHVAWETFLGLAGRAGVADEVPAELADGEPIPRSVLERIACDSEIARVVFGPTGELLDVGRSQRTFTGAQRHAVVARDRTCAYPDCDRPPQLGEVHHVAWWVRDSGPTAVKNGVLLCWYHHDVVHRENLAITRRRGRWEFRRRDGSRMGPPAAGEDGPAPAGGAPPGGRARARGATTGDADGRAAPPDGQETLRIAG</sequence>
<comment type="caution">
    <text evidence="3">The sequence shown here is derived from an EMBL/GenBank/DDBJ whole genome shotgun (WGS) entry which is preliminary data.</text>
</comment>
<feature type="region of interest" description="Disordered" evidence="1">
    <location>
        <begin position="400"/>
        <end position="455"/>
    </location>
</feature>
<dbReference type="Pfam" id="PF02720">
    <property type="entry name" value="DUF222"/>
    <property type="match status" value="1"/>
</dbReference>
<accession>A0A511YZY9</accession>
<gene>
    <name evidence="3" type="ORF">AFE02nite_24830</name>
</gene>
<evidence type="ECO:0000256" key="1">
    <source>
        <dbReference type="SAM" id="MobiDB-lite"/>
    </source>
</evidence>
<dbReference type="AlphaFoldDB" id="A0A511YZY9"/>
<evidence type="ECO:0000259" key="2">
    <source>
        <dbReference type="Pfam" id="PF02720"/>
    </source>
</evidence>
<dbReference type="RefSeq" id="WP_146819766.1">
    <property type="nucleotide sequence ID" value="NZ_BJYK01000009.1"/>
</dbReference>
<feature type="compositionally biased region" description="Low complexity" evidence="1">
    <location>
        <begin position="405"/>
        <end position="444"/>
    </location>
</feature>
<dbReference type="EMBL" id="BJYK01000009">
    <property type="protein sequence ID" value="GEN80749.1"/>
    <property type="molecule type" value="Genomic_DNA"/>
</dbReference>
<evidence type="ECO:0000313" key="3">
    <source>
        <dbReference type="EMBL" id="GEN80749.1"/>
    </source>
</evidence>
<evidence type="ECO:0000313" key="4">
    <source>
        <dbReference type="Proteomes" id="UP000321484"/>
    </source>
</evidence>